<name>A0A165UBM2_9APHY</name>
<evidence type="ECO:0000256" key="2">
    <source>
        <dbReference type="ARBA" id="ARBA00022554"/>
    </source>
</evidence>
<sequence>MTAIQAIYVRGWEERPEPKAHVVYRIEIQASVRSWHMWRRYSEFVDLHTELTKSTGAAPPAELPPKHPFSLFRSQNHAQLEERRAALEHYLRAILSAKDDRWREAFGFRDFLGVPVGKQAGGGGDGSASAQFTSSSWLDEHTDLQARVRDVRADINRRDALADRGDVSAAHQSNVQAKKNLAGILTRVGVLDDGLHALGLSGMSEGELQRRTDMIARLRDDCEKLAKMVTVARLTSRGLGSSAERNPASSSDRAALLEMPNAPASPSSSGFVRPGRVFGAAVKPQETEQTRPLDDHGVLQLQQTQMDQQDEQLSTLTTILQRQRQLGLAIHSEISQQNEMLDDLTNEVDRVGGKLTSAKKQMNRLG</sequence>
<comment type="function">
    <text evidence="4">Essential for proper morphogenesis of the vacuole. May exist as structural reinforcement on the surface of the vacuolar membrane and be required for maintenance against rupture by osmotic pressure.</text>
</comment>
<dbReference type="PANTHER" id="PTHR22775">
    <property type="entry name" value="SORTING NEXIN"/>
    <property type="match status" value="1"/>
</dbReference>
<dbReference type="OrthoDB" id="428895at2759"/>
<dbReference type="GO" id="GO:0016192">
    <property type="term" value="P:vesicle-mediated transport"/>
    <property type="evidence" value="ECO:0007669"/>
    <property type="project" value="UniProtKB-ARBA"/>
</dbReference>
<dbReference type="SUPFAM" id="SSF64268">
    <property type="entry name" value="PX domain"/>
    <property type="match status" value="1"/>
</dbReference>
<dbReference type="SMART" id="SM00397">
    <property type="entry name" value="t_SNARE"/>
    <property type="match status" value="1"/>
</dbReference>
<dbReference type="CDD" id="cd06897">
    <property type="entry name" value="PX_SNARE"/>
    <property type="match status" value="1"/>
</dbReference>
<dbReference type="SUPFAM" id="SSF58038">
    <property type="entry name" value="SNARE fusion complex"/>
    <property type="match status" value="1"/>
</dbReference>
<dbReference type="Gene3D" id="3.30.1520.10">
    <property type="entry name" value="Phox-like domain"/>
    <property type="match status" value="1"/>
</dbReference>
<dbReference type="STRING" id="1314783.A0A165UBM2"/>
<keyword evidence="3" id="KW-0175">Coiled coil</keyword>
<organism evidence="7 8">
    <name type="scientific">Daedalea quercina L-15889</name>
    <dbReference type="NCBI Taxonomy" id="1314783"/>
    <lineage>
        <taxon>Eukaryota</taxon>
        <taxon>Fungi</taxon>
        <taxon>Dikarya</taxon>
        <taxon>Basidiomycota</taxon>
        <taxon>Agaricomycotina</taxon>
        <taxon>Agaricomycetes</taxon>
        <taxon>Polyporales</taxon>
        <taxon>Fomitopsis</taxon>
    </lineage>
</organism>
<protein>
    <submittedName>
        <fullName evidence="7">Phox-like protein</fullName>
    </submittedName>
</protein>
<evidence type="ECO:0000256" key="4">
    <source>
        <dbReference type="ARBA" id="ARBA00054927"/>
    </source>
</evidence>
<reference evidence="7 8" key="1">
    <citation type="journal article" date="2016" name="Mol. Biol. Evol.">
        <title>Comparative Genomics of Early-Diverging Mushroom-Forming Fungi Provides Insights into the Origins of Lignocellulose Decay Capabilities.</title>
        <authorList>
            <person name="Nagy L.G."/>
            <person name="Riley R."/>
            <person name="Tritt A."/>
            <person name="Adam C."/>
            <person name="Daum C."/>
            <person name="Floudas D."/>
            <person name="Sun H."/>
            <person name="Yadav J.S."/>
            <person name="Pangilinan J."/>
            <person name="Larsson K.H."/>
            <person name="Matsuura K."/>
            <person name="Barry K."/>
            <person name="Labutti K."/>
            <person name="Kuo R."/>
            <person name="Ohm R.A."/>
            <person name="Bhattacharya S.S."/>
            <person name="Shirouzu T."/>
            <person name="Yoshinaga Y."/>
            <person name="Martin F.M."/>
            <person name="Grigoriev I.V."/>
            <person name="Hibbett D.S."/>
        </authorList>
    </citation>
    <scope>NUCLEOTIDE SEQUENCE [LARGE SCALE GENOMIC DNA]</scope>
    <source>
        <strain evidence="7 8">L-15889</strain>
    </source>
</reference>
<evidence type="ECO:0000259" key="6">
    <source>
        <dbReference type="PROSITE" id="PS50195"/>
    </source>
</evidence>
<dbReference type="PROSITE" id="PS50192">
    <property type="entry name" value="T_SNARE"/>
    <property type="match status" value="1"/>
</dbReference>
<dbReference type="AlphaFoldDB" id="A0A165UBM2"/>
<dbReference type="PROSITE" id="PS50195">
    <property type="entry name" value="PX"/>
    <property type="match status" value="1"/>
</dbReference>
<dbReference type="Pfam" id="PF00787">
    <property type="entry name" value="PX"/>
    <property type="match status" value="1"/>
</dbReference>
<evidence type="ECO:0000256" key="3">
    <source>
        <dbReference type="ARBA" id="ARBA00023054"/>
    </source>
</evidence>
<evidence type="ECO:0000313" key="7">
    <source>
        <dbReference type="EMBL" id="KZT74680.1"/>
    </source>
</evidence>
<keyword evidence="8" id="KW-1185">Reference proteome</keyword>
<dbReference type="InterPro" id="IPR000727">
    <property type="entry name" value="T_SNARE_dom"/>
</dbReference>
<dbReference type="EMBL" id="KV429032">
    <property type="protein sequence ID" value="KZT74680.1"/>
    <property type="molecule type" value="Genomic_DNA"/>
</dbReference>
<dbReference type="CDD" id="cd15858">
    <property type="entry name" value="SNARE_VAM7"/>
    <property type="match status" value="1"/>
</dbReference>
<dbReference type="GO" id="GO:0000329">
    <property type="term" value="C:fungal-type vacuole membrane"/>
    <property type="evidence" value="ECO:0007669"/>
    <property type="project" value="UniProtKB-ARBA"/>
</dbReference>
<keyword evidence="2" id="KW-0926">Vacuole</keyword>
<dbReference type="Gene3D" id="1.20.5.110">
    <property type="match status" value="1"/>
</dbReference>
<dbReference type="InterPro" id="IPR036871">
    <property type="entry name" value="PX_dom_sf"/>
</dbReference>
<dbReference type="InterPro" id="IPR001683">
    <property type="entry name" value="PX_dom"/>
</dbReference>
<dbReference type="FunFam" id="1.20.5.110:FF:000058">
    <property type="entry name" value="VAM7p Vacuolar SNARE protein"/>
    <property type="match status" value="1"/>
</dbReference>
<feature type="domain" description="T-SNARE coiled-coil homology" evidence="5">
    <location>
        <begin position="303"/>
        <end position="365"/>
    </location>
</feature>
<accession>A0A165UBM2</accession>
<dbReference type="PANTHER" id="PTHR22775:SF3">
    <property type="entry name" value="SORTING NEXIN-13"/>
    <property type="match status" value="1"/>
</dbReference>
<gene>
    <name evidence="7" type="ORF">DAEQUDRAFT_659469</name>
</gene>
<evidence type="ECO:0000256" key="1">
    <source>
        <dbReference type="ARBA" id="ARBA00004116"/>
    </source>
</evidence>
<dbReference type="GO" id="GO:0035091">
    <property type="term" value="F:phosphatidylinositol binding"/>
    <property type="evidence" value="ECO:0007669"/>
    <property type="project" value="InterPro"/>
</dbReference>
<proteinExistence type="predicted"/>
<evidence type="ECO:0000313" key="8">
    <source>
        <dbReference type="Proteomes" id="UP000076727"/>
    </source>
</evidence>
<comment type="subcellular location">
    <subcellularLocation>
        <location evidence="1">Vacuole</location>
    </subcellularLocation>
</comment>
<dbReference type="GO" id="GO:0007034">
    <property type="term" value="P:vacuolar transport"/>
    <property type="evidence" value="ECO:0007669"/>
    <property type="project" value="UniProtKB-ARBA"/>
</dbReference>
<dbReference type="GO" id="GO:0097576">
    <property type="term" value="P:vacuole fusion"/>
    <property type="evidence" value="ECO:0007669"/>
    <property type="project" value="UniProtKB-ARBA"/>
</dbReference>
<feature type="domain" description="PX" evidence="6">
    <location>
        <begin position="2"/>
        <end position="118"/>
    </location>
</feature>
<dbReference type="SMART" id="SM00312">
    <property type="entry name" value="PX"/>
    <property type="match status" value="1"/>
</dbReference>
<dbReference type="Proteomes" id="UP000076727">
    <property type="component" value="Unassembled WGS sequence"/>
</dbReference>
<evidence type="ECO:0000259" key="5">
    <source>
        <dbReference type="PROSITE" id="PS50192"/>
    </source>
</evidence>